<comment type="caution">
    <text evidence="1">The sequence shown here is derived from an EMBL/GenBank/DDBJ whole genome shotgun (WGS) entry which is preliminary data.</text>
</comment>
<dbReference type="EMBL" id="VSRR010109010">
    <property type="protein sequence ID" value="MPC97210.1"/>
    <property type="molecule type" value="Genomic_DNA"/>
</dbReference>
<organism evidence="1 2">
    <name type="scientific">Portunus trituberculatus</name>
    <name type="common">Swimming crab</name>
    <name type="synonym">Neptunus trituberculatus</name>
    <dbReference type="NCBI Taxonomy" id="210409"/>
    <lineage>
        <taxon>Eukaryota</taxon>
        <taxon>Metazoa</taxon>
        <taxon>Ecdysozoa</taxon>
        <taxon>Arthropoda</taxon>
        <taxon>Crustacea</taxon>
        <taxon>Multicrustacea</taxon>
        <taxon>Malacostraca</taxon>
        <taxon>Eumalacostraca</taxon>
        <taxon>Eucarida</taxon>
        <taxon>Decapoda</taxon>
        <taxon>Pleocyemata</taxon>
        <taxon>Brachyura</taxon>
        <taxon>Eubrachyura</taxon>
        <taxon>Portunoidea</taxon>
        <taxon>Portunidae</taxon>
        <taxon>Portuninae</taxon>
        <taxon>Portunus</taxon>
    </lineage>
</organism>
<sequence length="95" mass="10244">MQQQQQQQQLCLIKQRSHHQATHHASGSLINLGPGTVLSLVITLGETHCNHSPALYVSPRATPVLPCLAFPSQPGTANKPILHACQPASLLHLEC</sequence>
<name>A0A5B7JKA4_PORTR</name>
<dbReference type="Proteomes" id="UP000324222">
    <property type="component" value="Unassembled WGS sequence"/>
</dbReference>
<accession>A0A5B7JKA4</accession>
<keyword evidence="2" id="KW-1185">Reference proteome</keyword>
<reference evidence="1 2" key="1">
    <citation type="submission" date="2019-05" db="EMBL/GenBank/DDBJ databases">
        <title>Another draft genome of Portunus trituberculatus and its Hox gene families provides insights of decapod evolution.</title>
        <authorList>
            <person name="Jeong J.-H."/>
            <person name="Song I."/>
            <person name="Kim S."/>
            <person name="Choi T."/>
            <person name="Kim D."/>
            <person name="Ryu S."/>
            <person name="Kim W."/>
        </authorList>
    </citation>
    <scope>NUCLEOTIDE SEQUENCE [LARGE SCALE GENOMIC DNA]</scope>
    <source>
        <tissue evidence="1">Muscle</tissue>
    </source>
</reference>
<evidence type="ECO:0000313" key="1">
    <source>
        <dbReference type="EMBL" id="MPC97210.1"/>
    </source>
</evidence>
<protein>
    <submittedName>
        <fullName evidence="1">Uncharacterized protein</fullName>
    </submittedName>
</protein>
<gene>
    <name evidence="1" type="ORF">E2C01_092511</name>
</gene>
<dbReference type="AlphaFoldDB" id="A0A5B7JKA4"/>
<evidence type="ECO:0000313" key="2">
    <source>
        <dbReference type="Proteomes" id="UP000324222"/>
    </source>
</evidence>
<proteinExistence type="predicted"/>